<keyword evidence="3" id="KW-1185">Reference proteome</keyword>
<dbReference type="SUPFAM" id="SSF53474">
    <property type="entry name" value="alpha/beta-Hydrolases"/>
    <property type="match status" value="1"/>
</dbReference>
<protein>
    <submittedName>
        <fullName evidence="2">Alpha/beta hydrolase</fullName>
    </submittedName>
</protein>
<organism evidence="2 3">
    <name type="scientific">Leucobacter weissii</name>
    <dbReference type="NCBI Taxonomy" id="1983706"/>
    <lineage>
        <taxon>Bacteria</taxon>
        <taxon>Bacillati</taxon>
        <taxon>Actinomycetota</taxon>
        <taxon>Actinomycetes</taxon>
        <taxon>Micrococcales</taxon>
        <taxon>Microbacteriaceae</taxon>
        <taxon>Leucobacter</taxon>
    </lineage>
</organism>
<dbReference type="Gene3D" id="3.40.50.1820">
    <property type="entry name" value="alpha/beta hydrolase"/>
    <property type="match status" value="1"/>
</dbReference>
<reference evidence="2" key="1">
    <citation type="submission" date="2021-03" db="EMBL/GenBank/DDBJ databases">
        <title>Leucobacter chromiisoli sp. nov., isolated from chromium-containing soil of chemical plant.</title>
        <authorList>
            <person name="Xu Z."/>
        </authorList>
    </citation>
    <scope>NUCLEOTIDE SEQUENCE</scope>
    <source>
        <strain evidence="2">S27</strain>
    </source>
</reference>
<dbReference type="PANTHER" id="PTHR43798">
    <property type="entry name" value="MONOACYLGLYCEROL LIPASE"/>
    <property type="match status" value="1"/>
</dbReference>
<dbReference type="GO" id="GO:0016787">
    <property type="term" value="F:hydrolase activity"/>
    <property type="evidence" value="ECO:0007669"/>
    <property type="project" value="UniProtKB-KW"/>
</dbReference>
<dbReference type="PRINTS" id="PR00111">
    <property type="entry name" value="ABHYDROLASE"/>
</dbReference>
<dbReference type="Pfam" id="PF12697">
    <property type="entry name" value="Abhydrolase_6"/>
    <property type="match status" value="1"/>
</dbReference>
<dbReference type="Proteomes" id="UP000664382">
    <property type="component" value="Unassembled WGS sequence"/>
</dbReference>
<dbReference type="AlphaFoldDB" id="A0A939SCP8"/>
<keyword evidence="2" id="KW-0378">Hydrolase</keyword>
<dbReference type="InterPro" id="IPR029058">
    <property type="entry name" value="AB_hydrolase_fold"/>
</dbReference>
<dbReference type="EMBL" id="JAGDYM010000013">
    <property type="protein sequence ID" value="MBO1902578.1"/>
    <property type="molecule type" value="Genomic_DNA"/>
</dbReference>
<dbReference type="InterPro" id="IPR000639">
    <property type="entry name" value="Epox_hydrolase-like"/>
</dbReference>
<gene>
    <name evidence="2" type="ORF">J4H92_11530</name>
</gene>
<dbReference type="GO" id="GO:0016020">
    <property type="term" value="C:membrane"/>
    <property type="evidence" value="ECO:0007669"/>
    <property type="project" value="TreeGrafter"/>
</dbReference>
<name>A0A939SCP8_9MICO</name>
<evidence type="ECO:0000313" key="2">
    <source>
        <dbReference type="EMBL" id="MBO1902578.1"/>
    </source>
</evidence>
<feature type="domain" description="AB hydrolase-1" evidence="1">
    <location>
        <begin position="30"/>
        <end position="278"/>
    </location>
</feature>
<dbReference type="RefSeq" id="WP_208098336.1">
    <property type="nucleotide sequence ID" value="NZ_JAGDYM010000013.1"/>
</dbReference>
<evidence type="ECO:0000259" key="1">
    <source>
        <dbReference type="Pfam" id="PF12697"/>
    </source>
</evidence>
<dbReference type="PANTHER" id="PTHR43798:SF33">
    <property type="entry name" value="HYDROLASE, PUTATIVE (AFU_ORTHOLOGUE AFUA_2G14860)-RELATED"/>
    <property type="match status" value="1"/>
</dbReference>
<dbReference type="InterPro" id="IPR050266">
    <property type="entry name" value="AB_hydrolase_sf"/>
</dbReference>
<dbReference type="InterPro" id="IPR000073">
    <property type="entry name" value="AB_hydrolase_1"/>
</dbReference>
<comment type="caution">
    <text evidence="2">The sequence shown here is derived from an EMBL/GenBank/DDBJ whole genome shotgun (WGS) entry which is preliminary data.</text>
</comment>
<proteinExistence type="predicted"/>
<dbReference type="PRINTS" id="PR00412">
    <property type="entry name" value="EPOXHYDRLASE"/>
</dbReference>
<sequence>MTAAPPDLVIETLGIGTRTWQYGDPDGSVLVLVHGFRGDHHGLEKLASAIAARRPGLKVLVPDLPGFGATPAVPGRPHDLELYGEWLRLFAARAAPGSTGVLGHSFGSLVVANALAGGLDPDSVILVNPISSPALEGPQALLTALATLYYRAAEALPERAARGLLGHPLIVRAMSAVMAKTGDRELRAWIHDQHGRYFSSFADTTTLLEAFRASVSHTVGEYAASLPAETLLIAGDRDDITPLTAQLDLQHRVPGSRLRIAPGVGHLIHYEAAEDAADEITVFLRAGSGGAG</sequence>
<evidence type="ECO:0000313" key="3">
    <source>
        <dbReference type="Proteomes" id="UP000664382"/>
    </source>
</evidence>
<accession>A0A939SCP8</accession>